<protein>
    <submittedName>
        <fullName evidence="1">Uncharacterized protein</fullName>
    </submittedName>
</protein>
<keyword evidence="2" id="KW-1185">Reference proteome</keyword>
<gene>
    <name evidence="1" type="ORF">JYB87_00545</name>
</gene>
<name>A0ABX7QSC2_9GAMM</name>
<evidence type="ECO:0000313" key="1">
    <source>
        <dbReference type="EMBL" id="QSX33778.1"/>
    </source>
</evidence>
<sequence>MDHQFIGSNIFGEVSRVRKCDIWQHIESSRNSVQKRIETQESHTGIEVLFEPGKYKDNSRNRSFSNEVHPLVIFDEITSEIGIPVRWEHVNIMLDVAAKLLHLEEVDFHHRLYLSVLTANSETDSLLEKTFSRIQLARISNDDCEKLIEWCIKAISFWTEKLSSNSRVCKATALTKARVLVEILARLSVRASPAKAKQIFRLAMTWGHERVFRHIWLRNSLKHLINYSLNSVPSSAQGELLLDALKFPLSPELELSDQTNSFEWPNPVIRGKLERIDSSELDHRIDQIIDQVQPNSDISRFGLERLLPLLQCNYLKDSEKEKIRNQIWGHNTAVKSLPKTGLLNWVTLELPSYDPNALRTKFKEYVFDTEATDFFDSTRLLDIINCRHVSISPSHEEALKCFDVLIGWSSQVEGADELDFFKTNDDSFIGQYISEALSRCIVPALRNDDLNESNYHKVISFVRETQFKQALLSLPYFAQTNVTLEDNLEKILRQFLHSSDTEGVSNAAFAILEWRKLYRCKSNENLIATLITMITLNRESSAVSVLWSINELLQSKYLLDHQVSLLKEVIPTLFDNSNYNIERRTLNELANVSLLRAEVVKLARALNDFSSHSELERVISEAQVDPLPEVRFAAFYSGKT</sequence>
<evidence type="ECO:0000313" key="2">
    <source>
        <dbReference type="Proteomes" id="UP000662770"/>
    </source>
</evidence>
<dbReference type="Proteomes" id="UP000662770">
    <property type="component" value="Chromosome"/>
</dbReference>
<reference evidence="1 2" key="1">
    <citation type="submission" date="2021-03" db="EMBL/GenBank/DDBJ databases">
        <title>Novel species identification of genus Shewanella.</title>
        <authorList>
            <person name="Liu G."/>
            <person name="Zhang Q."/>
        </authorList>
    </citation>
    <scope>NUCLEOTIDE SEQUENCE [LARGE SCALE GENOMIC DNA]</scope>
    <source>
        <strain evidence="1 2">FJAT-51800</strain>
    </source>
</reference>
<dbReference type="EMBL" id="CP071503">
    <property type="protein sequence ID" value="QSX33778.1"/>
    <property type="molecule type" value="Genomic_DNA"/>
</dbReference>
<organism evidence="1 2">
    <name type="scientific">Shewanella avicenniae</name>
    <dbReference type="NCBI Taxonomy" id="2814294"/>
    <lineage>
        <taxon>Bacteria</taxon>
        <taxon>Pseudomonadati</taxon>
        <taxon>Pseudomonadota</taxon>
        <taxon>Gammaproteobacteria</taxon>
        <taxon>Alteromonadales</taxon>
        <taxon>Shewanellaceae</taxon>
        <taxon>Shewanella</taxon>
    </lineage>
</organism>
<proteinExistence type="predicted"/>
<accession>A0ABX7QSC2</accession>
<dbReference type="RefSeq" id="WP_207354988.1">
    <property type="nucleotide sequence ID" value="NZ_CP071503.1"/>
</dbReference>